<dbReference type="InterPro" id="IPR050098">
    <property type="entry name" value="TFPI/VKTCI-like"/>
</dbReference>
<feature type="compositionally biased region" description="Low complexity" evidence="2">
    <location>
        <begin position="354"/>
        <end position="373"/>
    </location>
</feature>
<feature type="compositionally biased region" description="Polar residues" evidence="2">
    <location>
        <begin position="432"/>
        <end position="442"/>
    </location>
</feature>
<feature type="compositionally biased region" description="Polar residues" evidence="2">
    <location>
        <begin position="263"/>
        <end position="274"/>
    </location>
</feature>
<feature type="compositionally biased region" description="Polar residues" evidence="2">
    <location>
        <begin position="830"/>
        <end position="856"/>
    </location>
</feature>
<evidence type="ECO:0000313" key="3">
    <source>
        <dbReference type="EMBL" id="MAA11772.1"/>
    </source>
</evidence>
<protein>
    <submittedName>
        <fullName evidence="3">Pancreatic trypsin inhibitor</fullName>
    </submittedName>
</protein>
<feature type="compositionally biased region" description="Low complexity" evidence="2">
    <location>
        <begin position="130"/>
        <end position="164"/>
    </location>
</feature>
<feature type="compositionally biased region" description="Low complexity" evidence="2">
    <location>
        <begin position="171"/>
        <end position="209"/>
    </location>
</feature>
<name>A0A224YD85_9ACAR</name>
<feature type="region of interest" description="Disordered" evidence="2">
    <location>
        <begin position="829"/>
        <end position="907"/>
    </location>
</feature>
<dbReference type="Gene3D" id="4.10.410.10">
    <property type="entry name" value="Pancreatic trypsin inhibitor Kunitz domain"/>
    <property type="match status" value="2"/>
</dbReference>
<feature type="compositionally biased region" description="Polar residues" evidence="2">
    <location>
        <begin position="80"/>
        <end position="96"/>
    </location>
</feature>
<proteinExistence type="predicted"/>
<dbReference type="InterPro" id="IPR036880">
    <property type="entry name" value="Kunitz_BPTI_sf"/>
</dbReference>
<keyword evidence="1" id="KW-1015">Disulfide bond</keyword>
<feature type="compositionally biased region" description="Low complexity" evidence="2">
    <location>
        <begin position="97"/>
        <end position="119"/>
    </location>
</feature>
<feature type="compositionally biased region" description="Polar residues" evidence="2">
    <location>
        <begin position="878"/>
        <end position="897"/>
    </location>
</feature>
<feature type="compositionally biased region" description="Polar residues" evidence="2">
    <location>
        <begin position="569"/>
        <end position="580"/>
    </location>
</feature>
<dbReference type="EMBL" id="GFPF01000626">
    <property type="protein sequence ID" value="MAA11772.1"/>
    <property type="molecule type" value="Transcribed_RNA"/>
</dbReference>
<feature type="compositionally biased region" description="Low complexity" evidence="2">
    <location>
        <begin position="216"/>
        <end position="240"/>
    </location>
</feature>
<dbReference type="SUPFAM" id="SSF57362">
    <property type="entry name" value="BPTI-like"/>
    <property type="match status" value="4"/>
</dbReference>
<evidence type="ECO:0000256" key="2">
    <source>
        <dbReference type="SAM" id="MobiDB-lite"/>
    </source>
</evidence>
<feature type="compositionally biased region" description="Low complexity" evidence="2">
    <location>
        <begin position="420"/>
        <end position="431"/>
    </location>
</feature>
<organism evidence="3">
    <name type="scientific">Rhipicephalus zambeziensis</name>
    <dbReference type="NCBI Taxonomy" id="60191"/>
    <lineage>
        <taxon>Eukaryota</taxon>
        <taxon>Metazoa</taxon>
        <taxon>Ecdysozoa</taxon>
        <taxon>Arthropoda</taxon>
        <taxon>Chelicerata</taxon>
        <taxon>Arachnida</taxon>
        <taxon>Acari</taxon>
        <taxon>Parasitiformes</taxon>
        <taxon>Ixodida</taxon>
        <taxon>Ixodoidea</taxon>
        <taxon>Ixodidae</taxon>
        <taxon>Rhipicephalinae</taxon>
        <taxon>Rhipicephalus</taxon>
        <taxon>Rhipicephalus</taxon>
    </lineage>
</organism>
<feature type="compositionally biased region" description="Polar residues" evidence="2">
    <location>
        <begin position="291"/>
        <end position="335"/>
    </location>
</feature>
<dbReference type="PANTHER" id="PTHR10083:SF374">
    <property type="entry name" value="BPTI_KUNITZ INHIBITOR DOMAIN-CONTAINING PROTEIN"/>
    <property type="match status" value="1"/>
</dbReference>
<sequence>MASIPCFFRSVHVVYVYNQYKKKCMMRYDCSYFGNKFPTLGECQRTCKKYEALREVKKTKESSSQVSTIREKIISTMTNQQKMQQSTISSVQGSLGSQTSQAQESTASSLSSIQSSQTAGHSVAHGHTESSSGVQVSGTSQHGSQSSSSSSSQASDQTSQLDTSGSEHRGQSNSGASSGSGLTGNEIITGGGQQQQATIGTTSISQSSSHLNHIDSTTSHQQSSSSAAVSPGSGNVDQQIGTGGGQQHTTTGATSTSQSSSQLQLNHSTASHQESSTISGVSSGSGHVDHQVTSGGVQQKQNSGITSISQGSVHTGINVSTGIEQHGSPVSGSSTDSHHGGNQVIAGGQQHETTSGASSSQTSSQISGSHASIGNQIGSSTTGVSVGPNNHGQQQEAGRSTSSINQGQVHGTGSIQHNLQVSTGSSSQVTTEISGSNTSGVHQTTSSLWNNVAGTHVSMTAGHGKYGACGAPLQTAFCFFEVYAMYAYDPFSGTCFMIYDCSLHGNKFRTLKACRQACAPRVKYPRLSPSDQQKMLNLTRPSQSTGQSAMTGTQIPQLPAGTPVLPASAQVSVSQGKLTPSTQQQATSAQSRLNISEGTGGIPIRNGQQSLTGPTEAGKQVSGQVQIGAGQVITQQSTIGGGVSVSQITAGHTAQEEHEMNKAAAIDEEWFNLQGKSSTLEEEQKILTQMKLPSVKVSKPKPPSVDQKCSFKPRTPRTAGCRQRWYYNSQTKECLPTCSKKAPFSNKIACDGVCRSLEACDFPMASLFCFFRTAHEVYIYNRNSKRCFKGYDCSNFGNKFPTLEECQNTCRLYEEKEANIAAMRRKKISDNTNNQQSVSPPSTSSAQGTPGAQSGSALPKPVQAAAGGSGDLPATVPAIQTETNNLPTSGNGASQGQAAVVVKTGKR</sequence>
<dbReference type="AlphaFoldDB" id="A0A224YD85"/>
<feature type="region of interest" description="Disordered" evidence="2">
    <location>
        <begin position="80"/>
        <end position="442"/>
    </location>
</feature>
<dbReference type="GO" id="GO:0005615">
    <property type="term" value="C:extracellular space"/>
    <property type="evidence" value="ECO:0007669"/>
    <property type="project" value="TreeGrafter"/>
</dbReference>
<dbReference type="PANTHER" id="PTHR10083">
    <property type="entry name" value="KUNITZ-TYPE PROTEASE INHIBITOR-RELATED"/>
    <property type="match status" value="1"/>
</dbReference>
<feature type="region of interest" description="Disordered" evidence="2">
    <location>
        <begin position="539"/>
        <end position="616"/>
    </location>
</feature>
<feature type="compositionally biased region" description="Low complexity" evidence="2">
    <location>
        <begin position="247"/>
        <end position="262"/>
    </location>
</feature>
<feature type="compositionally biased region" description="Low complexity" evidence="2">
    <location>
        <begin position="275"/>
        <end position="286"/>
    </location>
</feature>
<feature type="compositionally biased region" description="Polar residues" evidence="2">
    <location>
        <begin position="539"/>
        <end position="556"/>
    </location>
</feature>
<feature type="compositionally biased region" description="Polar residues" evidence="2">
    <location>
        <begin position="374"/>
        <end position="419"/>
    </location>
</feature>
<dbReference type="GO" id="GO:0004867">
    <property type="term" value="F:serine-type endopeptidase inhibitor activity"/>
    <property type="evidence" value="ECO:0007669"/>
    <property type="project" value="InterPro"/>
</dbReference>
<evidence type="ECO:0000256" key="1">
    <source>
        <dbReference type="ARBA" id="ARBA00023157"/>
    </source>
</evidence>
<accession>A0A224YD85</accession>
<feature type="compositionally biased region" description="Low complexity" evidence="2">
    <location>
        <begin position="581"/>
        <end position="591"/>
    </location>
</feature>
<reference evidence="3" key="1">
    <citation type="journal article" date="2017" name="Parasit. Vectors">
        <title>Sialotranscriptomics of Rhipicephalus zambeziensis reveals intricate expression profiles of secretory proteins and suggests tight temporal transcriptional regulation during blood-feeding.</title>
        <authorList>
            <person name="de Castro M.H."/>
            <person name="de Klerk D."/>
            <person name="Pienaar R."/>
            <person name="Rees D.J.G."/>
            <person name="Mans B.J."/>
        </authorList>
    </citation>
    <scope>NUCLEOTIDE SEQUENCE</scope>
    <source>
        <tissue evidence="3">Salivary glands</tissue>
    </source>
</reference>